<dbReference type="AlphaFoldDB" id="E7C359"/>
<protein>
    <submittedName>
        <fullName evidence="1">Uncharacterized protein</fullName>
    </submittedName>
</protein>
<accession>E7C359</accession>
<dbReference type="EMBL" id="GU567968">
    <property type="protein sequence ID" value="ADI21883.1"/>
    <property type="molecule type" value="Genomic_DNA"/>
</dbReference>
<proteinExistence type="predicted"/>
<sequence>MTYNLPRLRTTLQSGCLFFKVLMEDTTFIKVEYALTVETRQ</sequence>
<reference evidence="1" key="1">
    <citation type="submission" date="2010-01" db="EMBL/GenBank/DDBJ databases">
        <title>Genome fragments of uncultured bacteria from the North Pacific subtropical Gyre.</title>
        <authorList>
            <person name="Pham V.D."/>
            <person name="Delong E.F."/>
        </authorList>
    </citation>
    <scope>NUCLEOTIDE SEQUENCE</scope>
</reference>
<evidence type="ECO:0000313" key="1">
    <source>
        <dbReference type="EMBL" id="ADI21883.1"/>
    </source>
</evidence>
<organism evidence="1">
    <name type="scientific">uncultured verrucomicrobium HF0130_25O04</name>
    <dbReference type="NCBI Taxonomy" id="723596"/>
    <lineage>
        <taxon>Bacteria</taxon>
        <taxon>Pseudomonadati</taxon>
        <taxon>Verrucomicrobiota</taxon>
        <taxon>environmental samples</taxon>
    </lineage>
</organism>
<name>E7C359_9BACT</name>